<dbReference type="RefSeq" id="WP_345331790.1">
    <property type="nucleotide sequence ID" value="NZ_BAABJI010000002.1"/>
</dbReference>
<dbReference type="Pfam" id="PF18174">
    <property type="entry name" value="HU-CCDC81_bac_1"/>
    <property type="match status" value="1"/>
</dbReference>
<evidence type="ECO:0000313" key="5">
    <source>
        <dbReference type="EMBL" id="GAA4922100.1"/>
    </source>
</evidence>
<evidence type="ECO:0008006" key="7">
    <source>
        <dbReference type="Google" id="ProtNLM"/>
    </source>
</evidence>
<dbReference type="InterPro" id="IPR007730">
    <property type="entry name" value="SPOR-like_dom"/>
</dbReference>
<dbReference type="InterPro" id="IPR040495">
    <property type="entry name" value="HU-CCDC81_bac_1"/>
</dbReference>
<feature type="transmembrane region" description="Helical" evidence="2">
    <location>
        <begin position="222"/>
        <end position="243"/>
    </location>
</feature>
<feature type="domain" description="SPOR" evidence="3">
    <location>
        <begin position="349"/>
        <end position="410"/>
    </location>
</feature>
<reference evidence="6" key="1">
    <citation type="journal article" date="2019" name="Int. J. Syst. Evol. Microbiol.">
        <title>The Global Catalogue of Microorganisms (GCM) 10K type strain sequencing project: providing services to taxonomists for standard genome sequencing and annotation.</title>
        <authorList>
            <consortium name="The Broad Institute Genomics Platform"/>
            <consortium name="The Broad Institute Genome Sequencing Center for Infectious Disease"/>
            <person name="Wu L."/>
            <person name="Ma J."/>
        </authorList>
    </citation>
    <scope>NUCLEOTIDE SEQUENCE [LARGE SCALE GENOMIC DNA]</scope>
    <source>
        <strain evidence="6">JCM 18283</strain>
    </source>
</reference>
<name>A0ABP9FYP8_9SPHI</name>
<sequence>MDLANYLIELLGQRGEVSIPGLGRFYYAKKSAFYNAAEARIYPPKQTLQFEQQADNSDGFAEFISQKKNISMASARYFVDRYVNDVLQETAIRDFAVGTKGWLRNDGFKIIFRSTEQTEVSAGFGLPAIELCKRGEPVIKTTTVILTPPPPVEVPQQAEYAPVNEQPKAAIPVVETQVPEPAVIPPAVEATPEQQPAVQRAVPVIETPQTEFIEDEKRGLNVWVITAIVIALLAIAGIGLYMYNPELLGMDKNKAEAAAPVTDDSLTNEADTPEQETETTKVAPASKVADTVAKQEPQADMSLNDSVKTTVINPQPEAEKQPVTEKTTKPTPAKTTPTTAAVAPAMGYPYTVIIGGSFATVEEAERCIINYKKIGLDAHILAEPGYGKKRKVVVGTYKTLAEALKEKNKLIKSKKLRGDAYTLEITKKR</sequence>
<dbReference type="Pfam" id="PF05036">
    <property type="entry name" value="SPOR"/>
    <property type="match status" value="1"/>
</dbReference>
<evidence type="ECO:0000256" key="2">
    <source>
        <dbReference type="SAM" id="Phobius"/>
    </source>
</evidence>
<keyword evidence="2" id="KW-0812">Transmembrane</keyword>
<feature type="compositionally biased region" description="Basic and acidic residues" evidence="1">
    <location>
        <begin position="317"/>
        <end position="328"/>
    </location>
</feature>
<evidence type="ECO:0000256" key="1">
    <source>
        <dbReference type="SAM" id="MobiDB-lite"/>
    </source>
</evidence>
<accession>A0ABP9FYP8</accession>
<dbReference type="Proteomes" id="UP001501436">
    <property type="component" value="Unassembled WGS sequence"/>
</dbReference>
<proteinExistence type="predicted"/>
<keyword evidence="2" id="KW-0472">Membrane</keyword>
<keyword evidence="2" id="KW-1133">Transmembrane helix</keyword>
<gene>
    <name evidence="5" type="ORF">GCM10023313_27520</name>
</gene>
<dbReference type="InterPro" id="IPR036680">
    <property type="entry name" value="SPOR-like_sf"/>
</dbReference>
<protein>
    <recommendedName>
        <fullName evidence="7">SPOR domain-containing protein</fullName>
    </recommendedName>
</protein>
<evidence type="ECO:0000313" key="6">
    <source>
        <dbReference type="Proteomes" id="UP001501436"/>
    </source>
</evidence>
<evidence type="ECO:0000259" key="3">
    <source>
        <dbReference type="Pfam" id="PF05036"/>
    </source>
</evidence>
<evidence type="ECO:0000259" key="4">
    <source>
        <dbReference type="Pfam" id="PF18174"/>
    </source>
</evidence>
<keyword evidence="6" id="KW-1185">Reference proteome</keyword>
<comment type="caution">
    <text evidence="5">The sequence shown here is derived from an EMBL/GenBank/DDBJ whole genome shotgun (WGS) entry which is preliminary data.</text>
</comment>
<organism evidence="5 6">
    <name type="scientific">Mucilaginibacter defluvii</name>
    <dbReference type="NCBI Taxonomy" id="1196019"/>
    <lineage>
        <taxon>Bacteria</taxon>
        <taxon>Pseudomonadati</taxon>
        <taxon>Bacteroidota</taxon>
        <taxon>Sphingobacteriia</taxon>
        <taxon>Sphingobacteriales</taxon>
        <taxon>Sphingobacteriaceae</taxon>
        <taxon>Mucilaginibacter</taxon>
    </lineage>
</organism>
<feature type="compositionally biased region" description="Low complexity" evidence="1">
    <location>
        <begin position="329"/>
        <end position="338"/>
    </location>
</feature>
<dbReference type="EMBL" id="BAABJI010000002">
    <property type="protein sequence ID" value="GAA4922100.1"/>
    <property type="molecule type" value="Genomic_DNA"/>
</dbReference>
<dbReference type="SUPFAM" id="SSF110997">
    <property type="entry name" value="Sporulation related repeat"/>
    <property type="match status" value="1"/>
</dbReference>
<feature type="region of interest" description="Disordered" evidence="1">
    <location>
        <begin position="259"/>
        <end position="338"/>
    </location>
</feature>
<feature type="domain" description="CCDC81-like prokaryotic HU" evidence="4">
    <location>
        <begin position="2"/>
        <end position="58"/>
    </location>
</feature>
<feature type="compositionally biased region" description="Polar residues" evidence="1">
    <location>
        <begin position="301"/>
        <end position="313"/>
    </location>
</feature>